<keyword evidence="2" id="KW-1133">Transmembrane helix</keyword>
<keyword evidence="2" id="KW-0472">Membrane</keyword>
<gene>
    <name evidence="3" type="ORF">AAFF_G00150840</name>
</gene>
<dbReference type="GO" id="GO:0030141">
    <property type="term" value="C:secretory granule"/>
    <property type="evidence" value="ECO:0007669"/>
    <property type="project" value="TreeGrafter"/>
</dbReference>
<name>A0AAD7RPI0_9TELE</name>
<dbReference type="GO" id="GO:0044325">
    <property type="term" value="F:transmembrane transporter binding"/>
    <property type="evidence" value="ECO:0007669"/>
    <property type="project" value="InterPro"/>
</dbReference>
<dbReference type="Proteomes" id="UP001221898">
    <property type="component" value="Unassembled WGS sequence"/>
</dbReference>
<evidence type="ECO:0000313" key="4">
    <source>
        <dbReference type="Proteomes" id="UP001221898"/>
    </source>
</evidence>
<sequence>MGALVSISPHPTPSHQSWGKTRTPKHELLIDPQLPFEHRAARDLDLGSPFAQAGAAVLVALPENPGVQDSYVLLLVLLSVFLGGMLVLLFVLLIICHRCCDGNRRYSRASDDPEKTNTTYLEESQPVQEITIRVDESDCLSAASSHDVETETERFLSTGTTGRRVSFNEAALFDHGKKTQEKGRRYTLTEGDFHHLKNARLTHLHLPAPP</sequence>
<proteinExistence type="predicted"/>
<evidence type="ECO:0000256" key="1">
    <source>
        <dbReference type="SAM" id="MobiDB-lite"/>
    </source>
</evidence>
<accession>A0AAD7RPI0</accession>
<organism evidence="3 4">
    <name type="scientific">Aldrovandia affinis</name>
    <dbReference type="NCBI Taxonomy" id="143900"/>
    <lineage>
        <taxon>Eukaryota</taxon>
        <taxon>Metazoa</taxon>
        <taxon>Chordata</taxon>
        <taxon>Craniata</taxon>
        <taxon>Vertebrata</taxon>
        <taxon>Euteleostomi</taxon>
        <taxon>Actinopterygii</taxon>
        <taxon>Neopterygii</taxon>
        <taxon>Teleostei</taxon>
        <taxon>Notacanthiformes</taxon>
        <taxon>Halosauridae</taxon>
        <taxon>Aldrovandia</taxon>
    </lineage>
</organism>
<feature type="transmembrane region" description="Helical" evidence="2">
    <location>
        <begin position="71"/>
        <end position="95"/>
    </location>
</feature>
<dbReference type="GO" id="GO:0005886">
    <property type="term" value="C:plasma membrane"/>
    <property type="evidence" value="ECO:0007669"/>
    <property type="project" value="TreeGrafter"/>
</dbReference>
<comment type="caution">
    <text evidence="3">The sequence shown here is derived from an EMBL/GenBank/DDBJ whole genome shotgun (WGS) entry which is preliminary data.</text>
</comment>
<feature type="region of interest" description="Disordered" evidence="1">
    <location>
        <begin position="1"/>
        <end position="22"/>
    </location>
</feature>
<evidence type="ECO:0000313" key="3">
    <source>
        <dbReference type="EMBL" id="KAJ8387783.1"/>
    </source>
</evidence>
<dbReference type="InterPro" id="IPR037658">
    <property type="entry name" value="CBARP"/>
</dbReference>
<dbReference type="GO" id="GO:0045955">
    <property type="term" value="P:negative regulation of calcium ion-dependent exocytosis"/>
    <property type="evidence" value="ECO:0007669"/>
    <property type="project" value="TreeGrafter"/>
</dbReference>
<keyword evidence="2" id="KW-0812">Transmembrane</keyword>
<dbReference type="PANTHER" id="PTHR28597:SF2">
    <property type="entry name" value="VOLTAGE-DEPENDENT CALCIUM CHANNEL BETA SUBUNIT-ASSOCIATED REGULATORY PROTEIN ISOFORM X1"/>
    <property type="match status" value="1"/>
</dbReference>
<protein>
    <submittedName>
        <fullName evidence="3">Uncharacterized protein</fullName>
    </submittedName>
</protein>
<reference evidence="3" key="1">
    <citation type="journal article" date="2023" name="Science">
        <title>Genome structures resolve the early diversification of teleost fishes.</title>
        <authorList>
            <person name="Parey E."/>
            <person name="Louis A."/>
            <person name="Montfort J."/>
            <person name="Bouchez O."/>
            <person name="Roques C."/>
            <person name="Iampietro C."/>
            <person name="Lluch J."/>
            <person name="Castinel A."/>
            <person name="Donnadieu C."/>
            <person name="Desvignes T."/>
            <person name="Floi Bucao C."/>
            <person name="Jouanno E."/>
            <person name="Wen M."/>
            <person name="Mejri S."/>
            <person name="Dirks R."/>
            <person name="Jansen H."/>
            <person name="Henkel C."/>
            <person name="Chen W.J."/>
            <person name="Zahm M."/>
            <person name="Cabau C."/>
            <person name="Klopp C."/>
            <person name="Thompson A.W."/>
            <person name="Robinson-Rechavi M."/>
            <person name="Braasch I."/>
            <person name="Lecointre G."/>
            <person name="Bobe J."/>
            <person name="Postlethwait J.H."/>
            <person name="Berthelot C."/>
            <person name="Roest Crollius H."/>
            <person name="Guiguen Y."/>
        </authorList>
    </citation>
    <scope>NUCLEOTIDE SEQUENCE</scope>
    <source>
        <strain evidence="3">NC1722</strain>
    </source>
</reference>
<dbReference type="AlphaFoldDB" id="A0AAD7RPI0"/>
<evidence type="ECO:0000256" key="2">
    <source>
        <dbReference type="SAM" id="Phobius"/>
    </source>
</evidence>
<keyword evidence="4" id="KW-1185">Reference proteome</keyword>
<dbReference type="EMBL" id="JAINUG010000206">
    <property type="protein sequence ID" value="KAJ8387783.1"/>
    <property type="molecule type" value="Genomic_DNA"/>
</dbReference>
<dbReference type="PANTHER" id="PTHR28597">
    <property type="entry name" value="VOLTAGE-DEPENDENT CALCIUM CHANNEL BETA SUBUNIT-ASSOCIATED REGULATORY PROTEIN"/>
    <property type="match status" value="1"/>
</dbReference>